<sequence>MSDRDHIRYLKRVVEVSEAARESGNTPFGALLVGPDGEILLEQGNIEVTERNCTGHAETTLMERASGLYDKKFLWDCALYTSVEPCAMCSGSIYWGNVGTVVYGISEKRLLELTGDDEQNPTLDLPCREVFAAGQKPVTVIGPFEELDEAIVAVHAGYWT</sequence>
<dbReference type="PANTHER" id="PTHR11079">
    <property type="entry name" value="CYTOSINE DEAMINASE FAMILY MEMBER"/>
    <property type="match status" value="1"/>
</dbReference>
<accession>A0A2N5NAT9</accession>
<organism evidence="4 5">
    <name type="scientific">Paenibacillus pasadenensis</name>
    <dbReference type="NCBI Taxonomy" id="217090"/>
    <lineage>
        <taxon>Bacteria</taxon>
        <taxon>Bacillati</taxon>
        <taxon>Bacillota</taxon>
        <taxon>Bacilli</taxon>
        <taxon>Bacillales</taxon>
        <taxon>Paenibacillaceae</taxon>
        <taxon>Paenibacillus</taxon>
    </lineage>
</organism>
<dbReference type="AlphaFoldDB" id="A0A2N5NAT9"/>
<feature type="domain" description="CMP/dCMP-type deaminase" evidence="3">
    <location>
        <begin position="4"/>
        <end position="118"/>
    </location>
</feature>
<dbReference type="GO" id="GO:0008270">
    <property type="term" value="F:zinc ion binding"/>
    <property type="evidence" value="ECO:0007669"/>
    <property type="project" value="InterPro"/>
</dbReference>
<protein>
    <submittedName>
        <fullName evidence="4">Cytosine deaminase</fullName>
        <ecNumber evidence="4">3.5.4.1</ecNumber>
    </submittedName>
</protein>
<comment type="caution">
    <text evidence="4">The sequence shown here is derived from an EMBL/GenBank/DDBJ whole genome shotgun (WGS) entry which is preliminary data.</text>
</comment>
<dbReference type="CDD" id="cd01285">
    <property type="entry name" value="nucleoside_deaminase"/>
    <property type="match status" value="1"/>
</dbReference>
<dbReference type="InterPro" id="IPR016193">
    <property type="entry name" value="Cytidine_deaminase-like"/>
</dbReference>
<dbReference type="RefSeq" id="WP_101808116.1">
    <property type="nucleotide sequence ID" value="NZ_NFEZ01000003.1"/>
</dbReference>
<name>A0A2N5NAT9_9BACL</name>
<keyword evidence="2" id="KW-0862">Zinc</keyword>
<dbReference type="Proteomes" id="UP000234789">
    <property type="component" value="Unassembled WGS sequence"/>
</dbReference>
<dbReference type="SUPFAM" id="SSF53927">
    <property type="entry name" value="Cytidine deaminase-like"/>
    <property type="match status" value="1"/>
</dbReference>
<keyword evidence="1" id="KW-0479">Metal-binding</keyword>
<dbReference type="EC" id="3.5.4.1" evidence="4"/>
<dbReference type="PROSITE" id="PS00903">
    <property type="entry name" value="CYT_DCMP_DEAMINASES_1"/>
    <property type="match status" value="1"/>
</dbReference>
<evidence type="ECO:0000259" key="3">
    <source>
        <dbReference type="PROSITE" id="PS51747"/>
    </source>
</evidence>
<reference evidence="4 5" key="1">
    <citation type="submission" date="2017-05" db="EMBL/GenBank/DDBJ databases">
        <title>Functional genome analysis of Paenibacillus pasadenensis strain R16: insights on endophytic life style and antifungal activity.</title>
        <authorList>
            <person name="Passera A."/>
            <person name="Marcolungo L."/>
            <person name="Casati P."/>
            <person name="Brasca M."/>
            <person name="Quaglino F."/>
            <person name="Delledonne M."/>
        </authorList>
    </citation>
    <scope>NUCLEOTIDE SEQUENCE [LARGE SCALE GENOMIC DNA]</scope>
    <source>
        <strain evidence="4 5">R16</strain>
    </source>
</reference>
<dbReference type="Pfam" id="PF00383">
    <property type="entry name" value="dCMP_cyt_deam_1"/>
    <property type="match status" value="1"/>
</dbReference>
<gene>
    <name evidence="4" type="ORF">B8V81_1686</name>
</gene>
<evidence type="ECO:0000256" key="1">
    <source>
        <dbReference type="ARBA" id="ARBA00022723"/>
    </source>
</evidence>
<evidence type="ECO:0000313" key="5">
    <source>
        <dbReference type="Proteomes" id="UP000234789"/>
    </source>
</evidence>
<proteinExistence type="predicted"/>
<dbReference type="EMBL" id="NFEZ01000003">
    <property type="protein sequence ID" value="PLT47462.1"/>
    <property type="molecule type" value="Genomic_DNA"/>
</dbReference>
<dbReference type="GO" id="GO:0004131">
    <property type="term" value="F:cytosine deaminase activity"/>
    <property type="evidence" value="ECO:0007669"/>
    <property type="project" value="UniProtKB-EC"/>
</dbReference>
<dbReference type="InterPro" id="IPR016192">
    <property type="entry name" value="APOBEC/CMP_deaminase_Zn-bd"/>
</dbReference>
<dbReference type="InterPro" id="IPR002125">
    <property type="entry name" value="CMP_dCMP_dom"/>
</dbReference>
<dbReference type="PROSITE" id="PS51747">
    <property type="entry name" value="CYT_DCMP_DEAMINASES_2"/>
    <property type="match status" value="1"/>
</dbReference>
<evidence type="ECO:0000313" key="4">
    <source>
        <dbReference type="EMBL" id="PLT47462.1"/>
    </source>
</evidence>
<keyword evidence="4" id="KW-0378">Hydrolase</keyword>
<evidence type="ECO:0000256" key="2">
    <source>
        <dbReference type="ARBA" id="ARBA00022833"/>
    </source>
</evidence>
<dbReference type="PANTHER" id="PTHR11079:SF162">
    <property type="entry name" value="RIBOFLAVIN BIOSYNTHESIS PROTEIN PYRD, CHLOROPLASTIC"/>
    <property type="match status" value="1"/>
</dbReference>
<dbReference type="Gene3D" id="3.40.140.10">
    <property type="entry name" value="Cytidine Deaminase, domain 2"/>
    <property type="match status" value="1"/>
</dbReference>
<keyword evidence="5" id="KW-1185">Reference proteome</keyword>